<dbReference type="InterPro" id="IPR001173">
    <property type="entry name" value="Glyco_trans_2-like"/>
</dbReference>
<accession>A0A918SL51</accession>
<dbReference type="Pfam" id="PF00535">
    <property type="entry name" value="Glycos_transf_2"/>
    <property type="match status" value="1"/>
</dbReference>
<evidence type="ECO:0000313" key="2">
    <source>
        <dbReference type="EMBL" id="GHA50343.1"/>
    </source>
</evidence>
<dbReference type="SUPFAM" id="SSF53448">
    <property type="entry name" value="Nucleotide-diphospho-sugar transferases"/>
    <property type="match status" value="1"/>
</dbReference>
<dbReference type="InterPro" id="IPR050834">
    <property type="entry name" value="Glycosyltransf_2"/>
</dbReference>
<protein>
    <submittedName>
        <fullName evidence="2">Glycosyl transferase family 2</fullName>
    </submittedName>
</protein>
<dbReference type="Gene3D" id="3.90.550.10">
    <property type="entry name" value="Spore Coat Polysaccharide Biosynthesis Protein SpsA, Chain A"/>
    <property type="match status" value="1"/>
</dbReference>
<gene>
    <name evidence="2" type="ORF">GCM10007103_33860</name>
</gene>
<organism evidence="2 3">
    <name type="scientific">Salinimicrobium marinum</name>
    <dbReference type="NCBI Taxonomy" id="680283"/>
    <lineage>
        <taxon>Bacteria</taxon>
        <taxon>Pseudomonadati</taxon>
        <taxon>Bacteroidota</taxon>
        <taxon>Flavobacteriia</taxon>
        <taxon>Flavobacteriales</taxon>
        <taxon>Flavobacteriaceae</taxon>
        <taxon>Salinimicrobium</taxon>
    </lineage>
</organism>
<keyword evidence="3" id="KW-1185">Reference proteome</keyword>
<name>A0A918SL51_9FLAO</name>
<comment type="caution">
    <text evidence="2">The sequence shown here is derived from an EMBL/GenBank/DDBJ whole genome shotgun (WGS) entry which is preliminary data.</text>
</comment>
<dbReference type="RefSeq" id="WP_189606252.1">
    <property type="nucleotide sequence ID" value="NZ_BMXB01000023.1"/>
</dbReference>
<dbReference type="GO" id="GO:0016740">
    <property type="term" value="F:transferase activity"/>
    <property type="evidence" value="ECO:0007669"/>
    <property type="project" value="UniProtKB-KW"/>
</dbReference>
<reference evidence="2" key="1">
    <citation type="journal article" date="2014" name="Int. J. Syst. Evol. Microbiol.">
        <title>Complete genome sequence of Corynebacterium casei LMG S-19264T (=DSM 44701T), isolated from a smear-ripened cheese.</title>
        <authorList>
            <consortium name="US DOE Joint Genome Institute (JGI-PGF)"/>
            <person name="Walter F."/>
            <person name="Albersmeier A."/>
            <person name="Kalinowski J."/>
            <person name="Ruckert C."/>
        </authorList>
    </citation>
    <scope>NUCLEOTIDE SEQUENCE</scope>
    <source>
        <strain evidence="2">KCTC 12719</strain>
    </source>
</reference>
<keyword evidence="2" id="KW-0808">Transferase</keyword>
<proteinExistence type="predicted"/>
<dbReference type="PANTHER" id="PTHR43685:SF2">
    <property type="entry name" value="GLYCOSYLTRANSFERASE 2-LIKE DOMAIN-CONTAINING PROTEIN"/>
    <property type="match status" value="1"/>
</dbReference>
<evidence type="ECO:0000313" key="3">
    <source>
        <dbReference type="Proteomes" id="UP000610456"/>
    </source>
</evidence>
<dbReference type="InterPro" id="IPR029044">
    <property type="entry name" value="Nucleotide-diphossugar_trans"/>
</dbReference>
<dbReference type="EMBL" id="BMXB01000023">
    <property type="protein sequence ID" value="GHA50343.1"/>
    <property type="molecule type" value="Genomic_DNA"/>
</dbReference>
<sequence>MKSSLIICTYQRPEALKRLLDSVKEQTVLPNQILIIDGSEDDRTGNLFQHDPFPNLEYYKVDEQQRGLTRQRNFGVEKLRQDVEVVFFLDDDTVLDTSYFEEILKTYEKHPEALGVSGHIINEQEWQQVPEGYKPTESEFVYDNWKRIEGSRFKLRKKLGLPPNVPPGFMPDFSHGYSTGFLPPSGKTYEVEMLMGGIASYKKGVFEKLKYSTYFEGYGLYEDADFSLKVSKLGKLYVNTNARVEHHHASEGRPNKYNYGKMVVRNGWYVWRVKNPNPTFKARAKWNATSFLLTLIRLSNVFNTNKRKEAFTEATGRMAGWVSLLINNPKEQ</sequence>
<evidence type="ECO:0000259" key="1">
    <source>
        <dbReference type="Pfam" id="PF00535"/>
    </source>
</evidence>
<dbReference type="PANTHER" id="PTHR43685">
    <property type="entry name" value="GLYCOSYLTRANSFERASE"/>
    <property type="match status" value="1"/>
</dbReference>
<dbReference type="Proteomes" id="UP000610456">
    <property type="component" value="Unassembled WGS sequence"/>
</dbReference>
<dbReference type="AlphaFoldDB" id="A0A918SL51"/>
<reference evidence="2" key="2">
    <citation type="submission" date="2020-09" db="EMBL/GenBank/DDBJ databases">
        <authorList>
            <person name="Sun Q."/>
            <person name="Kim S."/>
        </authorList>
    </citation>
    <scope>NUCLEOTIDE SEQUENCE</scope>
    <source>
        <strain evidence="2">KCTC 12719</strain>
    </source>
</reference>
<feature type="domain" description="Glycosyltransferase 2-like" evidence="1">
    <location>
        <begin position="4"/>
        <end position="144"/>
    </location>
</feature>
<dbReference type="CDD" id="cd00761">
    <property type="entry name" value="Glyco_tranf_GTA_type"/>
    <property type="match status" value="1"/>
</dbReference>